<evidence type="ECO:0000313" key="1">
    <source>
        <dbReference type="EMBL" id="MCT2560499.1"/>
    </source>
</evidence>
<proteinExistence type="predicted"/>
<sequence>MIKKYYHLSGEKITEEESSQLKEFTIKLIDSLSDFPFKEEHHIINNTIDFIQYFINDNEGEEQVFNYLCSQSEKFQIKERLIEGDFIIVTNRSYILKNGNGPLISKYVYHAEDLESTHYICIQILDDQTNLPIEERTKKYWYDTDKNGEKYEGIEFSYHEDGSLRCATDMTPNHSDEQDWEYYDAQNFQNLQNRKSADFNYYLNAELMPLKN</sequence>
<dbReference type="EMBL" id="JAOAMU010000001">
    <property type="protein sequence ID" value="MCT2560499.1"/>
    <property type="molecule type" value="Genomic_DNA"/>
</dbReference>
<organism evidence="1 2">
    <name type="scientific">Chryseobacterium herbae</name>
    <dbReference type="NCBI Taxonomy" id="2976476"/>
    <lineage>
        <taxon>Bacteria</taxon>
        <taxon>Pseudomonadati</taxon>
        <taxon>Bacteroidota</taxon>
        <taxon>Flavobacteriia</taxon>
        <taxon>Flavobacteriales</taxon>
        <taxon>Weeksellaceae</taxon>
        <taxon>Chryseobacterium group</taxon>
        <taxon>Chryseobacterium</taxon>
    </lineage>
</organism>
<gene>
    <name evidence="1" type="ORF">N0B48_01215</name>
</gene>
<dbReference type="RefSeq" id="WP_259835942.1">
    <property type="nucleotide sequence ID" value="NZ_JAOAMU010000001.1"/>
</dbReference>
<evidence type="ECO:0000313" key="2">
    <source>
        <dbReference type="Proteomes" id="UP001525566"/>
    </source>
</evidence>
<evidence type="ECO:0008006" key="3">
    <source>
        <dbReference type="Google" id="ProtNLM"/>
    </source>
</evidence>
<reference evidence="1 2" key="1">
    <citation type="submission" date="2022-09" db="EMBL/GenBank/DDBJ databases">
        <title>Chryseobacterium oleae sp.nov., isolated from the inter-root soil of Pyrola calliantha H. Andr. in Tibet.</title>
        <authorList>
            <person name="Li Z."/>
        </authorList>
    </citation>
    <scope>NUCLEOTIDE SEQUENCE [LARGE SCALE GENOMIC DNA]</scope>
    <source>
        <strain evidence="2">pc1-10</strain>
    </source>
</reference>
<keyword evidence="2" id="KW-1185">Reference proteome</keyword>
<accession>A0ABT2INV5</accession>
<name>A0ABT2INV5_9FLAO</name>
<comment type="caution">
    <text evidence="1">The sequence shown here is derived from an EMBL/GenBank/DDBJ whole genome shotgun (WGS) entry which is preliminary data.</text>
</comment>
<protein>
    <recommendedName>
        <fullName evidence="3">DUF4178 domain-containing protein</fullName>
    </recommendedName>
</protein>
<dbReference type="Proteomes" id="UP001525566">
    <property type="component" value="Unassembled WGS sequence"/>
</dbReference>